<evidence type="ECO:0000256" key="1">
    <source>
        <dbReference type="ARBA" id="ARBA00004251"/>
    </source>
</evidence>
<dbReference type="OrthoDB" id="6079678at2759"/>
<dbReference type="PROSITE" id="PS51257">
    <property type="entry name" value="PROKAR_LIPOPROTEIN"/>
    <property type="match status" value="1"/>
</dbReference>
<evidence type="ECO:0000313" key="19">
    <source>
        <dbReference type="Ensembl" id="ENSCAFP00040023336.1"/>
    </source>
</evidence>
<keyword evidence="8 14" id="KW-0130">Cell adhesion</keyword>
<evidence type="ECO:0000259" key="17">
    <source>
        <dbReference type="PROSITE" id="PS50268"/>
    </source>
</evidence>
<keyword evidence="11" id="KW-0472">Membrane</keyword>
<feature type="signal peptide" evidence="16">
    <location>
        <begin position="1"/>
        <end position="30"/>
    </location>
</feature>
<evidence type="ECO:0000256" key="9">
    <source>
        <dbReference type="ARBA" id="ARBA00022949"/>
    </source>
</evidence>
<keyword evidence="9" id="KW-0965">Cell junction</keyword>
<keyword evidence="16" id="KW-0732">Signal</keyword>
<dbReference type="SMART" id="SM00112">
    <property type="entry name" value="CA"/>
    <property type="match status" value="4"/>
</dbReference>
<dbReference type="InterPro" id="IPR014868">
    <property type="entry name" value="Cadherin_pro_dom"/>
</dbReference>
<evidence type="ECO:0000256" key="10">
    <source>
        <dbReference type="ARBA" id="ARBA00022989"/>
    </source>
</evidence>
<dbReference type="InterPro" id="IPR000233">
    <property type="entry name" value="Cadherin_Y-type_LIR"/>
</dbReference>
<dbReference type="GO" id="GO:0030057">
    <property type="term" value="C:desmosome"/>
    <property type="evidence" value="ECO:0007669"/>
    <property type="project" value="UniProtKB-SubCell"/>
</dbReference>
<evidence type="ECO:0000256" key="3">
    <source>
        <dbReference type="ARBA" id="ARBA00022475"/>
    </source>
</evidence>
<comment type="function">
    <text evidence="15">A component of desmosome cell-cell junctions which are required for positive regulation of cellular adhesion. Involved in the interaction of plaque proteins and intermediate filaments mediating cell-cell adhesion.</text>
</comment>
<dbReference type="FunFam" id="2.60.40.60:FF:000096">
    <property type="entry name" value="Desmocollin 2"/>
    <property type="match status" value="1"/>
</dbReference>
<dbReference type="InterPro" id="IPR002126">
    <property type="entry name" value="Cadherin-like_dom"/>
</dbReference>
<dbReference type="Proteomes" id="UP000694542">
    <property type="component" value="Chromosome 7"/>
</dbReference>
<dbReference type="GO" id="GO:0005886">
    <property type="term" value="C:plasma membrane"/>
    <property type="evidence" value="ECO:0007669"/>
    <property type="project" value="UniProtKB-SubCell"/>
</dbReference>
<feature type="domain" description="Cadherin" evidence="17">
    <location>
        <begin position="135"/>
        <end position="242"/>
    </location>
</feature>
<organism evidence="19 21">
    <name type="scientific">Canis lupus familiaris</name>
    <name type="common">Dog</name>
    <name type="synonym">Canis familiaris</name>
    <dbReference type="NCBI Taxonomy" id="9615"/>
    <lineage>
        <taxon>Eukaryota</taxon>
        <taxon>Metazoa</taxon>
        <taxon>Chordata</taxon>
        <taxon>Craniata</taxon>
        <taxon>Vertebrata</taxon>
        <taxon>Euteleostomi</taxon>
        <taxon>Mammalia</taxon>
        <taxon>Eutheria</taxon>
        <taxon>Laurasiatheria</taxon>
        <taxon>Carnivora</taxon>
        <taxon>Caniformia</taxon>
        <taxon>Canidae</taxon>
        <taxon>Canis</taxon>
    </lineage>
</organism>
<evidence type="ECO:0000256" key="8">
    <source>
        <dbReference type="ARBA" id="ARBA00022889"/>
    </source>
</evidence>
<sequence>MATAEPRVPGRRALRALLLTVAVFSFACDACKKVIFNVPPKLEADKIVGRVNLKECLRSADLIQSGDPDFRVLDDGSVYTASPVVLSDEKRSFTIWLSDTKTQTQKEIKVLLEHQKKVLRKRHTKEAVLRRSKRRWAPIPCSMLENSLGPFPLFLQQVQSDAAQNYTIFYSISGRGVDQEPLNLFFIERDTGNLYCTRPVDREEYDVFDLIAYASTADGYSADLPLPLPIRVEDENDNHPIFTEAIYNFEVPESSKLGTTVGVVCATDRDEPDTMHTRLKYSILEQTPRSPGLFSVHPSTGVITTVTHYLDRETVDKYSLIMKVQDMDGQNFGLVGTSTCIITVKDSNDNAPTFKQNTYEASVEENAYNVEILRIPIEDKDLINTANWRANFTILKGNENEHFKISTDKETNEGVLYVVKPLNYEENHQVILEIGVGNEAPFTRDVALRMTTMNRALVTVHVRDQDEGPECSPAAQYIRITENAAVGSKINGYKAYDPETKSSNHLRYKKLNDPKGWITIDEISGSIITSKILDREAMAPRNELYNITVLAIDQDGKSCTGTLAVSIEDMNDNPPEVLQSYVTVCKPKMKYTDISAVDPDEPIHGAPFYFSLANTSPETNKIWTLTKVNAVLLTLVCGVVGAKKRKGFPEDLAQQNLIISNTEAPGDDKVCSANGFMTQTVNNSGQGFCGTMGSGVKNGGQETIEMVKGGHQTLESCRGTGHHHTLDSCRGGPTEVDNCRYTYSEWHSFTQPRLGEKLHLCNQNEDHVPSQDYVLTYNYEGRGSPAGSVGCCSEKQEEDGLDFLNNLGAKFTTLAETCTKR</sequence>
<evidence type="ECO:0000256" key="7">
    <source>
        <dbReference type="ARBA" id="ARBA00022837"/>
    </source>
</evidence>
<evidence type="ECO:0000313" key="18">
    <source>
        <dbReference type="Ensembl" id="ENSCAFP00000044683.2"/>
    </source>
</evidence>
<reference evidence="19" key="2">
    <citation type="submission" date="2018-10" db="EMBL/GenBank/DDBJ databases">
        <title>De novo assembly of a Great Dane genome.</title>
        <authorList>
            <person name="Kidd J.M."/>
            <person name="Pendleton A.L."/>
            <person name="Shen F."/>
            <person name="Emery S."/>
        </authorList>
    </citation>
    <scope>NUCLEOTIDE SEQUENCE [LARGE SCALE GENOMIC DNA]</scope>
    <source>
        <strain evidence="19">Great Dane</strain>
    </source>
</reference>
<dbReference type="InterPro" id="IPR050971">
    <property type="entry name" value="Cadherin-domain_protein"/>
</dbReference>
<evidence type="ECO:0000256" key="16">
    <source>
        <dbReference type="SAM" id="SignalP"/>
    </source>
</evidence>
<dbReference type="FunFam" id="2.60.40.60:FF:000011">
    <property type="entry name" value="Cadherin 1"/>
    <property type="match status" value="1"/>
</dbReference>
<dbReference type="GO" id="GO:0007156">
    <property type="term" value="P:homophilic cell adhesion via plasma membrane adhesion molecules"/>
    <property type="evidence" value="ECO:0007669"/>
    <property type="project" value="InterPro"/>
</dbReference>
<dbReference type="SMART" id="SM01055">
    <property type="entry name" value="Cadherin_pro"/>
    <property type="match status" value="1"/>
</dbReference>
<dbReference type="PROSITE" id="PS50268">
    <property type="entry name" value="CADHERIN_2"/>
    <property type="match status" value="4"/>
</dbReference>
<dbReference type="AlphaFoldDB" id="A0A8C0SL64"/>
<feature type="chain" id="PRO_5044673527" evidence="16">
    <location>
        <begin position="31"/>
        <end position="821"/>
    </location>
</feature>
<keyword evidence="6" id="KW-0677">Repeat</keyword>
<evidence type="ECO:0000256" key="5">
    <source>
        <dbReference type="ARBA" id="ARBA00022692"/>
    </source>
</evidence>
<dbReference type="PANTHER" id="PTHR24025">
    <property type="entry name" value="DESMOGLEIN FAMILY MEMBER"/>
    <property type="match status" value="1"/>
</dbReference>
<keyword evidence="12" id="KW-0325">Glycoprotein</keyword>
<dbReference type="SUPFAM" id="SSF49313">
    <property type="entry name" value="Cadherin-like"/>
    <property type="match status" value="6"/>
</dbReference>
<evidence type="ECO:0000256" key="11">
    <source>
        <dbReference type="ARBA" id="ARBA00023136"/>
    </source>
</evidence>
<dbReference type="Ensembl" id="ENSCAFT00000083304.2">
    <property type="protein sequence ID" value="ENSCAFP00000044683.2"/>
    <property type="gene ID" value="ENSCAFG00000051005.1"/>
</dbReference>
<comment type="subcellular location">
    <subcellularLocation>
        <location evidence="2">Cell junction</location>
        <location evidence="2">Desmosome</location>
    </subcellularLocation>
    <subcellularLocation>
        <location evidence="1 14">Cell membrane</location>
        <topology evidence="1 14">Single-pass type I membrane protein</topology>
    </subcellularLocation>
</comment>
<dbReference type="InterPro" id="IPR027397">
    <property type="entry name" value="Catenin-bd_sf"/>
</dbReference>
<name>A0A8C0SL64_CANLF</name>
<reference evidence="19" key="3">
    <citation type="submission" date="2025-05" db="UniProtKB">
        <authorList>
            <consortium name="Ensembl"/>
        </authorList>
    </citation>
    <scope>IDENTIFICATION</scope>
</reference>
<dbReference type="InterPro" id="IPR020894">
    <property type="entry name" value="Cadherin_CS"/>
</dbReference>
<dbReference type="Pfam" id="PF00028">
    <property type="entry name" value="Cadherin"/>
    <property type="match status" value="4"/>
</dbReference>
<keyword evidence="3" id="KW-1003">Cell membrane</keyword>
<gene>
    <name evidence="19" type="primary">DSC3</name>
</gene>
<dbReference type="FunFam" id="2.60.40.60:FF:000091">
    <property type="entry name" value="Desmocollin 1"/>
    <property type="match status" value="1"/>
</dbReference>
<dbReference type="Proteomes" id="UP000002254">
    <property type="component" value="Chromosome 7"/>
</dbReference>
<evidence type="ECO:0000256" key="15">
    <source>
        <dbReference type="RuleBase" id="RU004358"/>
    </source>
</evidence>
<evidence type="ECO:0000313" key="21">
    <source>
        <dbReference type="Proteomes" id="UP000694542"/>
    </source>
</evidence>
<dbReference type="GO" id="GO:0005509">
    <property type="term" value="F:calcium ion binding"/>
    <property type="evidence" value="ECO:0007669"/>
    <property type="project" value="UniProtKB-UniRule"/>
</dbReference>
<protein>
    <submittedName>
        <fullName evidence="19">Desmocollin 3</fullName>
    </submittedName>
</protein>
<proteinExistence type="predicted"/>
<reference evidence="18 20" key="1">
    <citation type="journal article" date="2005" name="Nature">
        <title>Genome sequence, comparative analysis and haplotype structure of the domestic dog.</title>
        <authorList>
            <consortium name="Broad Sequencing Platform"/>
            <person name="Lindblad-Toh K."/>
            <person name="Wade C.M."/>
            <person name="Mikkelsen T.S."/>
            <person name="Karlsson E.K."/>
            <person name="Jaffe D.B."/>
            <person name="Kamal M."/>
            <person name="Clamp M."/>
            <person name="Chang J.L."/>
            <person name="Kulbokas E.J. III"/>
            <person name="Zody M.C."/>
            <person name="Mauceli E."/>
            <person name="Xie X."/>
            <person name="Breen M."/>
            <person name="Wayne R.K."/>
            <person name="Ostrander E.A."/>
            <person name="Ponting C.P."/>
            <person name="Galibert F."/>
            <person name="Smith D.R."/>
            <person name="DeJong P.J."/>
            <person name="Kirkness E."/>
            <person name="Alvarez P."/>
            <person name="Biagi T."/>
            <person name="Brockman W."/>
            <person name="Butler J."/>
            <person name="Chin C.W."/>
            <person name="Cook A."/>
            <person name="Cuff J."/>
            <person name="Daly M.J."/>
            <person name="DeCaprio D."/>
            <person name="Gnerre S."/>
            <person name="Grabherr M."/>
            <person name="Kellis M."/>
            <person name="Kleber M."/>
            <person name="Bardeleben C."/>
            <person name="Goodstadt L."/>
            <person name="Heger A."/>
            <person name="Hitte C."/>
            <person name="Kim L."/>
            <person name="Koepfli K.P."/>
            <person name="Parker H.G."/>
            <person name="Pollinger J.P."/>
            <person name="Searle S.M."/>
            <person name="Sutter N.B."/>
            <person name="Thomas R."/>
            <person name="Webber C."/>
            <person name="Baldwin J."/>
            <person name="Abebe A."/>
            <person name="Abouelleil A."/>
            <person name="Aftuck L."/>
            <person name="Ait-Zahra M."/>
            <person name="Aldredge T."/>
            <person name="Allen N."/>
            <person name="An P."/>
            <person name="Anderson S."/>
            <person name="Antoine C."/>
            <person name="Arachchi H."/>
            <person name="Aslam A."/>
            <person name="Ayotte L."/>
            <person name="Bachantsang P."/>
            <person name="Barry A."/>
            <person name="Bayul T."/>
            <person name="Benamara M."/>
            <person name="Berlin A."/>
            <person name="Bessette D."/>
            <person name="Blitshteyn B."/>
            <person name="Bloom T."/>
            <person name="Blye J."/>
            <person name="Boguslavskiy L."/>
            <person name="Bonnet C."/>
            <person name="Boukhgalter B."/>
            <person name="Brown A."/>
            <person name="Cahill P."/>
            <person name="Calixte N."/>
            <person name="Camarata J."/>
            <person name="Cheshatsang Y."/>
            <person name="Chu J."/>
            <person name="Citroen M."/>
            <person name="Collymore A."/>
            <person name="Cooke P."/>
            <person name="Dawoe T."/>
            <person name="Daza R."/>
            <person name="Decktor K."/>
            <person name="DeGray S."/>
            <person name="Dhargay N."/>
            <person name="Dooley K."/>
            <person name="Dooley K."/>
            <person name="Dorje P."/>
            <person name="Dorjee K."/>
            <person name="Dorris L."/>
            <person name="Duffey N."/>
            <person name="Dupes A."/>
            <person name="Egbiremolen O."/>
            <person name="Elong R."/>
            <person name="Falk J."/>
            <person name="Farina A."/>
            <person name="Faro S."/>
            <person name="Ferguson D."/>
            <person name="Ferreira P."/>
            <person name="Fisher S."/>
            <person name="FitzGerald M."/>
            <person name="Foley K."/>
            <person name="Foley C."/>
            <person name="Franke A."/>
            <person name="Friedrich D."/>
            <person name="Gage D."/>
            <person name="Garber M."/>
            <person name="Gearin G."/>
            <person name="Giannoukos G."/>
            <person name="Goode T."/>
            <person name="Goyette A."/>
            <person name="Graham J."/>
            <person name="Grandbois E."/>
            <person name="Gyaltsen K."/>
            <person name="Hafez N."/>
            <person name="Hagopian D."/>
            <person name="Hagos B."/>
            <person name="Hall J."/>
            <person name="Healy C."/>
            <person name="Hegarty R."/>
            <person name="Honan T."/>
            <person name="Horn A."/>
            <person name="Houde N."/>
            <person name="Hughes L."/>
            <person name="Hunnicutt L."/>
            <person name="Husby M."/>
            <person name="Jester B."/>
            <person name="Jones C."/>
            <person name="Kamat A."/>
            <person name="Kanga B."/>
            <person name="Kells C."/>
            <person name="Khazanovich D."/>
            <person name="Kieu A.C."/>
            <person name="Kisner P."/>
            <person name="Kumar M."/>
            <person name="Lance K."/>
            <person name="Landers T."/>
            <person name="Lara M."/>
            <person name="Lee W."/>
            <person name="Leger J.P."/>
            <person name="Lennon N."/>
            <person name="Leuper L."/>
            <person name="LeVine S."/>
            <person name="Liu J."/>
            <person name="Liu X."/>
            <person name="Lokyitsang Y."/>
            <person name="Lokyitsang T."/>
            <person name="Lui A."/>
            <person name="Macdonald J."/>
            <person name="Major J."/>
            <person name="Marabella R."/>
            <person name="Maru K."/>
            <person name="Matthews C."/>
            <person name="McDonough S."/>
            <person name="Mehta T."/>
            <person name="Meldrim J."/>
            <person name="Melnikov A."/>
            <person name="Meneus L."/>
            <person name="Mihalev A."/>
            <person name="Mihova T."/>
            <person name="Miller K."/>
            <person name="Mittelman R."/>
            <person name="Mlenga V."/>
            <person name="Mulrain L."/>
            <person name="Munson G."/>
            <person name="Navidi A."/>
            <person name="Naylor J."/>
            <person name="Nguyen T."/>
            <person name="Nguyen N."/>
            <person name="Nguyen C."/>
            <person name="Nguyen T."/>
            <person name="Nicol R."/>
            <person name="Norbu N."/>
            <person name="Norbu C."/>
            <person name="Novod N."/>
            <person name="Nyima T."/>
            <person name="Olandt P."/>
            <person name="O'Neill B."/>
            <person name="O'Neill K."/>
            <person name="Osman S."/>
            <person name="Oyono L."/>
            <person name="Patti C."/>
            <person name="Perrin D."/>
            <person name="Phunkhang P."/>
            <person name="Pierre F."/>
            <person name="Priest M."/>
            <person name="Rachupka A."/>
            <person name="Raghuraman S."/>
            <person name="Rameau R."/>
            <person name="Ray V."/>
            <person name="Raymond C."/>
            <person name="Rege F."/>
            <person name="Rise C."/>
            <person name="Rogers J."/>
            <person name="Rogov P."/>
            <person name="Sahalie J."/>
            <person name="Settipalli S."/>
            <person name="Sharpe T."/>
            <person name="Shea T."/>
            <person name="Sheehan M."/>
            <person name="Sherpa N."/>
            <person name="Shi J."/>
            <person name="Shih D."/>
            <person name="Sloan J."/>
            <person name="Smith C."/>
            <person name="Sparrow T."/>
            <person name="Stalker J."/>
            <person name="Stange-Thomann N."/>
            <person name="Stavropoulos S."/>
            <person name="Stone C."/>
            <person name="Stone S."/>
            <person name="Sykes S."/>
            <person name="Tchuinga P."/>
            <person name="Tenzing P."/>
            <person name="Tesfaye S."/>
            <person name="Thoulutsang D."/>
            <person name="Thoulutsang Y."/>
            <person name="Topham K."/>
            <person name="Topping I."/>
            <person name="Tsamla T."/>
            <person name="Vassiliev H."/>
            <person name="Venkataraman V."/>
            <person name="Vo A."/>
            <person name="Wangchuk T."/>
            <person name="Wangdi T."/>
            <person name="Weiand M."/>
            <person name="Wilkinson J."/>
            <person name="Wilson A."/>
            <person name="Yadav S."/>
            <person name="Yang S."/>
            <person name="Yang X."/>
            <person name="Young G."/>
            <person name="Yu Q."/>
            <person name="Zainoun J."/>
            <person name="Zembek L."/>
            <person name="Zimmer A."/>
            <person name="Lander E.S."/>
        </authorList>
    </citation>
    <scope>NUCLEOTIDE SEQUENCE [LARGE SCALE GENOMIC DNA]</scope>
    <source>
        <strain evidence="18">Boxer</strain>
    </source>
</reference>
<evidence type="ECO:0000256" key="4">
    <source>
        <dbReference type="ARBA" id="ARBA00022685"/>
    </source>
</evidence>
<dbReference type="PRINTS" id="PR00205">
    <property type="entry name" value="CADHERIN"/>
</dbReference>
<evidence type="ECO:0000256" key="2">
    <source>
        <dbReference type="ARBA" id="ARBA00004568"/>
    </source>
</evidence>
<evidence type="ECO:0000256" key="12">
    <source>
        <dbReference type="ARBA" id="ARBA00023180"/>
    </source>
</evidence>
<feature type="domain" description="Cadherin" evidence="17">
    <location>
        <begin position="243"/>
        <end position="354"/>
    </location>
</feature>
<accession>A0A8C0SL64</accession>
<evidence type="ECO:0000256" key="14">
    <source>
        <dbReference type="RuleBase" id="RU003318"/>
    </source>
</evidence>
<feature type="domain" description="Cadherin" evidence="17">
    <location>
        <begin position="355"/>
        <end position="475"/>
    </location>
</feature>
<dbReference type="InterPro" id="IPR009122">
    <property type="entry name" value="Desmosomal_cadherin"/>
</dbReference>
<dbReference type="FunFam" id="4.10.900.10:FF:000005">
    <property type="entry name" value="Desmocollin 2"/>
    <property type="match status" value="1"/>
</dbReference>
<dbReference type="CDD" id="cd11304">
    <property type="entry name" value="Cadherin_repeat"/>
    <property type="match status" value="4"/>
</dbReference>
<dbReference type="PROSITE" id="PS00232">
    <property type="entry name" value="CADHERIN_1"/>
    <property type="match status" value="2"/>
</dbReference>
<keyword evidence="10" id="KW-1133">Transmembrane helix</keyword>
<dbReference type="InterPro" id="IPR015919">
    <property type="entry name" value="Cadherin-like_sf"/>
</dbReference>
<dbReference type="Pfam" id="PF01049">
    <property type="entry name" value="CADH_Y-type_LIR"/>
    <property type="match status" value="1"/>
</dbReference>
<dbReference type="PRINTS" id="PR01818">
    <property type="entry name" value="DESMOCADHERN"/>
</dbReference>
<evidence type="ECO:0000313" key="20">
    <source>
        <dbReference type="Proteomes" id="UP000002254"/>
    </source>
</evidence>
<dbReference type="Gene3D" id="4.10.900.10">
    <property type="entry name" value="TCF3-CBD (Catenin binding domain)"/>
    <property type="match status" value="1"/>
</dbReference>
<dbReference type="Ensembl" id="ENSCAFT00040026857.1">
    <property type="protein sequence ID" value="ENSCAFP00040023336.1"/>
    <property type="gene ID" value="ENSCAFG00040013842.1"/>
</dbReference>
<dbReference type="Gene3D" id="2.60.40.60">
    <property type="entry name" value="Cadherins"/>
    <property type="match status" value="6"/>
</dbReference>
<keyword evidence="4" id="KW-0165">Cleavage on pair of basic residues</keyword>
<dbReference type="FunFam" id="2.60.40.60:FF:000019">
    <property type="entry name" value="Cadherin 2"/>
    <property type="match status" value="1"/>
</dbReference>
<evidence type="ECO:0000256" key="13">
    <source>
        <dbReference type="PROSITE-ProRule" id="PRU00043"/>
    </source>
</evidence>
<keyword evidence="5 14" id="KW-0812">Transmembrane</keyword>
<keyword evidence="7 13" id="KW-0106">Calcium</keyword>
<evidence type="ECO:0000256" key="6">
    <source>
        <dbReference type="ARBA" id="ARBA00022737"/>
    </source>
</evidence>
<dbReference type="PANTHER" id="PTHR24025:SF12">
    <property type="entry name" value="DESMOCOLLIN-3"/>
    <property type="match status" value="1"/>
</dbReference>
<dbReference type="FunFam" id="2.60.40.60:FF:000027">
    <property type="entry name" value="Cadherin 2"/>
    <property type="match status" value="1"/>
</dbReference>
<dbReference type="Pfam" id="PF08758">
    <property type="entry name" value="Cadherin_pro"/>
    <property type="match status" value="1"/>
</dbReference>
<feature type="domain" description="Cadherin" evidence="17">
    <location>
        <begin position="472"/>
        <end position="577"/>
    </location>
</feature>